<protein>
    <submittedName>
        <fullName evidence="7">Integral membrane protein</fullName>
    </submittedName>
</protein>
<keyword evidence="2 5" id="KW-0812">Transmembrane</keyword>
<name>A0ABR5PC35_9LACO</name>
<evidence type="ECO:0000256" key="5">
    <source>
        <dbReference type="SAM" id="Phobius"/>
    </source>
</evidence>
<proteinExistence type="predicted"/>
<feature type="transmembrane region" description="Helical" evidence="5">
    <location>
        <begin position="432"/>
        <end position="449"/>
    </location>
</feature>
<dbReference type="NCBIfam" id="TIGR03061">
    <property type="entry name" value="pip_yhgE_Nterm"/>
    <property type="match status" value="1"/>
</dbReference>
<evidence type="ECO:0000256" key="2">
    <source>
        <dbReference type="ARBA" id="ARBA00022692"/>
    </source>
</evidence>
<evidence type="ECO:0000259" key="6">
    <source>
        <dbReference type="Pfam" id="PF12698"/>
    </source>
</evidence>
<reference evidence="7 8" key="1">
    <citation type="journal article" date="2015" name="Genome Announc.">
        <title>Expanding the biotechnology potential of lactobacilli through comparative genomics of 213 strains and associated genera.</title>
        <authorList>
            <person name="Sun Z."/>
            <person name="Harris H.M."/>
            <person name="McCann A."/>
            <person name="Guo C."/>
            <person name="Argimon S."/>
            <person name="Zhang W."/>
            <person name="Yang X."/>
            <person name="Jeffery I.B."/>
            <person name="Cooney J.C."/>
            <person name="Kagawa T.F."/>
            <person name="Liu W."/>
            <person name="Song Y."/>
            <person name="Salvetti E."/>
            <person name="Wrobel A."/>
            <person name="Rasinkangas P."/>
            <person name="Parkhill J."/>
            <person name="Rea M.C."/>
            <person name="O'Sullivan O."/>
            <person name="Ritari J."/>
            <person name="Douillard F.P."/>
            <person name="Paul Ross R."/>
            <person name="Yang R."/>
            <person name="Briner A.E."/>
            <person name="Felis G.E."/>
            <person name="de Vos W.M."/>
            <person name="Barrangou R."/>
            <person name="Klaenhammer T.R."/>
            <person name="Caufield P.W."/>
            <person name="Cui Y."/>
            <person name="Zhang H."/>
            <person name="O'Toole P.W."/>
        </authorList>
    </citation>
    <scope>NUCLEOTIDE SEQUENCE [LARGE SCALE GENOMIC DNA]</scope>
    <source>
        <strain evidence="7 8">DSM 19907</strain>
    </source>
</reference>
<dbReference type="Pfam" id="PF12698">
    <property type="entry name" value="ABC2_membrane_3"/>
    <property type="match status" value="1"/>
</dbReference>
<dbReference type="InterPro" id="IPR013525">
    <property type="entry name" value="ABC2_TM"/>
</dbReference>
<feature type="transmembrane region" description="Helical" evidence="5">
    <location>
        <begin position="484"/>
        <end position="504"/>
    </location>
</feature>
<dbReference type="SUPFAM" id="SSF101967">
    <property type="entry name" value="Adhesin YadA, collagen-binding domain"/>
    <property type="match status" value="1"/>
</dbReference>
<evidence type="ECO:0000256" key="1">
    <source>
        <dbReference type="ARBA" id="ARBA00004141"/>
    </source>
</evidence>
<evidence type="ECO:0000256" key="3">
    <source>
        <dbReference type="ARBA" id="ARBA00022989"/>
    </source>
</evidence>
<evidence type="ECO:0000256" key="4">
    <source>
        <dbReference type="ARBA" id="ARBA00023136"/>
    </source>
</evidence>
<dbReference type="InterPro" id="IPR017500">
    <property type="entry name" value="Phage_infect_YhgE_N"/>
</dbReference>
<dbReference type="NCBIfam" id="TIGR03062">
    <property type="entry name" value="pip_yhgE_Cterm"/>
    <property type="match status" value="1"/>
</dbReference>
<feature type="transmembrane region" description="Helical" evidence="5">
    <location>
        <begin position="37"/>
        <end position="57"/>
    </location>
</feature>
<comment type="subcellular location">
    <subcellularLocation>
        <location evidence="1">Membrane</location>
        <topology evidence="1">Multi-pass membrane protein</topology>
    </subcellularLocation>
</comment>
<keyword evidence="4 5" id="KW-0472">Membrane</keyword>
<sequence>MLSHGIPAILSNEHSVNLKGGHLMLVSEWKYLKEHKMILVVLVAIALIPAIYCFIYLSSMWNTYGKMDRLPVAVVNHDRSVTDNHRTIKIGEQLTQRLVKSPTLDFHQASAKDAAAQLRHGKYYMVLTIPKNFSREATTIIGATPQKMALHFTFNSGQNFIASKMTTGAATAIKANVSAQVTKLYSTVILNALAGANHGMSQAAKASITIAQGTQQLSAGENKLVVGAGALHAGIGQIARANEKVIKTNQKLSQGSAHLAVGAQRLMTGTRTLETGTGKLASGSQKLAGKLNQGAKKLQLIHTKPANADAVASPVHEVVKDISKVPNNGTGMAPFAIAIGLYVGAIALGTMYDGFLPHKKPRYAMTWWGSKASVIGAVGLLQTVLLFYSLTQANRLKVEQPVTFFIALLLGSLLFLSLIFCLRLLLGGFGTWLVSIVLVLQLAASGGLYPTYLTNSFAKSLNEWLPMTYLINALRSLISTHQGISMDFIVMIGLILLFNLAIIARFKLGLHQSMIEIEEDPRTA</sequence>
<dbReference type="Proteomes" id="UP000051977">
    <property type="component" value="Unassembled WGS sequence"/>
</dbReference>
<gene>
    <name evidence="7" type="ORF">FD12_GL000614</name>
</gene>
<dbReference type="PANTHER" id="PTHR43077:SF5">
    <property type="entry name" value="PHAGE INFECTION PROTEIN"/>
    <property type="match status" value="1"/>
</dbReference>
<evidence type="ECO:0000313" key="7">
    <source>
        <dbReference type="EMBL" id="KRL16139.1"/>
    </source>
</evidence>
<dbReference type="EMBL" id="AZEI01000076">
    <property type="protein sequence ID" value="KRL16139.1"/>
    <property type="molecule type" value="Genomic_DNA"/>
</dbReference>
<dbReference type="InterPro" id="IPR051328">
    <property type="entry name" value="T7SS_ABC-Transporter"/>
</dbReference>
<organism evidence="7 8">
    <name type="scientific">Lentilactobacillus rapi DSM 19907 = JCM 15042</name>
    <dbReference type="NCBI Taxonomy" id="1423795"/>
    <lineage>
        <taxon>Bacteria</taxon>
        <taxon>Bacillati</taxon>
        <taxon>Bacillota</taxon>
        <taxon>Bacilli</taxon>
        <taxon>Lactobacillales</taxon>
        <taxon>Lactobacillaceae</taxon>
        <taxon>Lentilactobacillus</taxon>
    </lineage>
</organism>
<dbReference type="Gene3D" id="3.40.1710.10">
    <property type="entry name" value="abc type-2 transporter like domain"/>
    <property type="match status" value="1"/>
</dbReference>
<dbReference type="InterPro" id="IPR017501">
    <property type="entry name" value="Phage_infect_YhgE_C"/>
</dbReference>
<dbReference type="PANTHER" id="PTHR43077">
    <property type="entry name" value="TRANSPORT PERMEASE YVFS-RELATED"/>
    <property type="match status" value="1"/>
</dbReference>
<feature type="transmembrane region" description="Helical" evidence="5">
    <location>
        <begin position="332"/>
        <end position="352"/>
    </location>
</feature>
<feature type="domain" description="ABC-2 type transporter transmembrane" evidence="6">
    <location>
        <begin position="42"/>
        <end position="503"/>
    </location>
</feature>
<keyword evidence="3 5" id="KW-1133">Transmembrane helix</keyword>
<feature type="transmembrane region" description="Helical" evidence="5">
    <location>
        <begin position="372"/>
        <end position="390"/>
    </location>
</feature>
<keyword evidence="8" id="KW-1185">Reference proteome</keyword>
<dbReference type="InterPro" id="IPR011049">
    <property type="entry name" value="Serralysin-like_metalloprot_C"/>
</dbReference>
<evidence type="ECO:0000313" key="8">
    <source>
        <dbReference type="Proteomes" id="UP000051977"/>
    </source>
</evidence>
<comment type="caution">
    <text evidence="7">The sequence shown here is derived from an EMBL/GenBank/DDBJ whole genome shotgun (WGS) entry which is preliminary data.</text>
</comment>
<feature type="transmembrane region" description="Helical" evidence="5">
    <location>
        <begin position="402"/>
        <end position="426"/>
    </location>
</feature>
<accession>A0ABR5PC35</accession>